<dbReference type="Pfam" id="PF00126">
    <property type="entry name" value="HTH_1"/>
    <property type="match status" value="1"/>
</dbReference>
<dbReference type="SUPFAM" id="SSF46785">
    <property type="entry name" value="Winged helix' DNA-binding domain"/>
    <property type="match status" value="1"/>
</dbReference>
<dbReference type="Proteomes" id="UP001239085">
    <property type="component" value="Unassembled WGS sequence"/>
</dbReference>
<organism evidence="6 7">
    <name type="scientific">Microbacterium murale</name>
    <dbReference type="NCBI Taxonomy" id="1081040"/>
    <lineage>
        <taxon>Bacteria</taxon>
        <taxon>Bacillati</taxon>
        <taxon>Actinomycetota</taxon>
        <taxon>Actinomycetes</taxon>
        <taxon>Micrococcales</taxon>
        <taxon>Microbacteriaceae</taxon>
        <taxon>Microbacterium</taxon>
    </lineage>
</organism>
<dbReference type="Pfam" id="PF03466">
    <property type="entry name" value="LysR_substrate"/>
    <property type="match status" value="1"/>
</dbReference>
<dbReference type="InterPro" id="IPR036390">
    <property type="entry name" value="WH_DNA-bd_sf"/>
</dbReference>
<evidence type="ECO:0000313" key="6">
    <source>
        <dbReference type="EMBL" id="MDQ0643270.1"/>
    </source>
</evidence>
<keyword evidence="3 6" id="KW-0238">DNA-binding</keyword>
<dbReference type="GO" id="GO:0003677">
    <property type="term" value="F:DNA binding"/>
    <property type="evidence" value="ECO:0007669"/>
    <property type="project" value="UniProtKB-KW"/>
</dbReference>
<dbReference type="PRINTS" id="PR00039">
    <property type="entry name" value="HTHLYSR"/>
</dbReference>
<evidence type="ECO:0000259" key="5">
    <source>
        <dbReference type="PROSITE" id="PS50931"/>
    </source>
</evidence>
<keyword evidence="7" id="KW-1185">Reference proteome</keyword>
<dbReference type="PROSITE" id="PS50931">
    <property type="entry name" value="HTH_LYSR"/>
    <property type="match status" value="1"/>
</dbReference>
<dbReference type="InterPro" id="IPR050389">
    <property type="entry name" value="LysR-type_TF"/>
</dbReference>
<comment type="caution">
    <text evidence="6">The sequence shown here is derived from an EMBL/GenBank/DDBJ whole genome shotgun (WGS) entry which is preliminary data.</text>
</comment>
<proteinExistence type="inferred from homology"/>
<dbReference type="InterPro" id="IPR036388">
    <property type="entry name" value="WH-like_DNA-bd_sf"/>
</dbReference>
<dbReference type="Gene3D" id="3.40.190.10">
    <property type="entry name" value="Periplasmic binding protein-like II"/>
    <property type="match status" value="2"/>
</dbReference>
<keyword evidence="2" id="KW-0805">Transcription regulation</keyword>
<evidence type="ECO:0000256" key="4">
    <source>
        <dbReference type="ARBA" id="ARBA00023163"/>
    </source>
</evidence>
<sequence>MMDLNLVKVFVAIYEARNLTTAARRLFVTQPAVSQSLTRLRRELDDPLFRRNGRSMDATPLADSVYPGFRQAMAGIDRTLDAVHRFDPSDSTRLFRIALSELGEIGWFPAILSAVRAAAPHIRLAVVALQPAELPSWLARGAVDLAISTASIPGFERTLLKSQSYGVAMSRSSTLPDMLSVREYSDADHVVVSSDSGHDQLEAAQRRAGASFEASVIIDHWATLPPLLSTQQNLIATVPDSIADGWAETWPIRVGPLPFAMPPVEVHLYRRATTVHTAALDWLSTTVTDAVRGSSGRFFAIHGDARQP</sequence>
<reference evidence="6 7" key="1">
    <citation type="submission" date="2023-07" db="EMBL/GenBank/DDBJ databases">
        <title>Comparative genomics of wheat-associated soil bacteria to identify genetic determinants of phenazine resistance.</title>
        <authorList>
            <person name="Mouncey N."/>
        </authorList>
    </citation>
    <scope>NUCLEOTIDE SEQUENCE [LARGE SCALE GENOMIC DNA]</scope>
    <source>
        <strain evidence="6 7">W2I7</strain>
    </source>
</reference>
<keyword evidence="4" id="KW-0804">Transcription</keyword>
<protein>
    <submittedName>
        <fullName evidence="6">DNA-binding transcriptional LysR family regulator</fullName>
    </submittedName>
</protein>
<dbReference type="RefSeq" id="WP_307359872.1">
    <property type="nucleotide sequence ID" value="NZ_JAUSXK010000001.1"/>
</dbReference>
<evidence type="ECO:0000256" key="2">
    <source>
        <dbReference type="ARBA" id="ARBA00023015"/>
    </source>
</evidence>
<dbReference type="PANTHER" id="PTHR30118">
    <property type="entry name" value="HTH-TYPE TRANSCRIPTIONAL REGULATOR LEUO-RELATED"/>
    <property type="match status" value="1"/>
</dbReference>
<dbReference type="InterPro" id="IPR000847">
    <property type="entry name" value="LysR_HTH_N"/>
</dbReference>
<dbReference type="PANTHER" id="PTHR30118:SF15">
    <property type="entry name" value="TRANSCRIPTIONAL REGULATORY PROTEIN"/>
    <property type="match status" value="1"/>
</dbReference>
<dbReference type="SUPFAM" id="SSF53850">
    <property type="entry name" value="Periplasmic binding protein-like II"/>
    <property type="match status" value="1"/>
</dbReference>
<gene>
    <name evidence="6" type="ORF">QFZ46_001430</name>
</gene>
<dbReference type="Gene3D" id="1.10.10.10">
    <property type="entry name" value="Winged helix-like DNA-binding domain superfamily/Winged helix DNA-binding domain"/>
    <property type="match status" value="1"/>
</dbReference>
<feature type="domain" description="HTH lysR-type" evidence="5">
    <location>
        <begin position="2"/>
        <end position="59"/>
    </location>
</feature>
<evidence type="ECO:0000256" key="1">
    <source>
        <dbReference type="ARBA" id="ARBA00009437"/>
    </source>
</evidence>
<evidence type="ECO:0000313" key="7">
    <source>
        <dbReference type="Proteomes" id="UP001239085"/>
    </source>
</evidence>
<evidence type="ECO:0000256" key="3">
    <source>
        <dbReference type="ARBA" id="ARBA00023125"/>
    </source>
</evidence>
<dbReference type="InterPro" id="IPR005119">
    <property type="entry name" value="LysR_subst-bd"/>
</dbReference>
<accession>A0ABU0P7F1</accession>
<name>A0ABU0P7F1_9MICO</name>
<comment type="similarity">
    <text evidence="1">Belongs to the LysR transcriptional regulatory family.</text>
</comment>
<dbReference type="EMBL" id="JAUSXK010000001">
    <property type="protein sequence ID" value="MDQ0643270.1"/>
    <property type="molecule type" value="Genomic_DNA"/>
</dbReference>